<dbReference type="Pfam" id="PF13318">
    <property type="entry name" value="AtzG-like"/>
    <property type="match status" value="1"/>
</dbReference>
<sequence length="60" mass="6637">MTQETIDQYVRSALALAGYALREPATAEVARQFTRIHDIASTFVDEALPVELESAAVFRP</sequence>
<dbReference type="eggNOG" id="ENOG50315JH">
    <property type="taxonomic scope" value="Bacteria"/>
</dbReference>
<dbReference type="GeneID" id="75278341"/>
<proteinExistence type="predicted"/>
<evidence type="ECO:0000313" key="2">
    <source>
        <dbReference type="Proteomes" id="UP001141992"/>
    </source>
</evidence>
<name>A0A0D6IB82_ALCXX</name>
<dbReference type="Proteomes" id="UP001141992">
    <property type="component" value="Unassembled WGS sequence"/>
</dbReference>
<comment type="caution">
    <text evidence="1">The sequence shown here is derived from an EMBL/GenBank/DDBJ whole genome shotgun (WGS) entry which is preliminary data.</text>
</comment>
<dbReference type="EMBL" id="JAPZVI010000010">
    <property type="protein sequence ID" value="MCZ8402652.1"/>
    <property type="molecule type" value="Genomic_DNA"/>
</dbReference>
<dbReference type="RefSeq" id="WP_006386524.1">
    <property type="nucleotide sequence ID" value="NZ_CAXONT010000005.1"/>
</dbReference>
<gene>
    <name evidence="1" type="ORF">O9570_14455</name>
</gene>
<protein>
    <submittedName>
        <fullName evidence="1">DUF4089 domain-containing protein</fullName>
    </submittedName>
</protein>
<dbReference type="InterPro" id="IPR025148">
    <property type="entry name" value="AtzG-like"/>
</dbReference>
<evidence type="ECO:0000313" key="1">
    <source>
        <dbReference type="EMBL" id="MCZ8402652.1"/>
    </source>
</evidence>
<organism evidence="1 2">
    <name type="scientific">Alcaligenes xylosoxydans xylosoxydans</name>
    <name type="common">Achromobacter xylosoxidans</name>
    <dbReference type="NCBI Taxonomy" id="85698"/>
    <lineage>
        <taxon>Bacteria</taxon>
        <taxon>Pseudomonadati</taxon>
        <taxon>Pseudomonadota</taxon>
        <taxon>Betaproteobacteria</taxon>
        <taxon>Burkholderiales</taxon>
        <taxon>Alcaligenaceae</taxon>
        <taxon>Achromobacter</taxon>
    </lineage>
</organism>
<dbReference type="KEGG" id="axx:ERS451415_04464"/>
<dbReference type="AlphaFoldDB" id="A0A0D6IB82"/>
<reference evidence="1" key="1">
    <citation type="submission" date="2022-12" db="EMBL/GenBank/DDBJ databases">
        <authorList>
            <person name="Voronina O.L."/>
            <person name="Kunda M.S."/>
            <person name="Ryzhova N."/>
            <person name="Aksenova E.I."/>
        </authorList>
    </citation>
    <scope>NUCLEOTIDE SEQUENCE</scope>
    <source>
        <strain evidence="1">SCCH136:Ach223948</strain>
    </source>
</reference>
<accession>A0A0D6IB82</accession>